<sequence>MSTADSPKVLLINGPNLNMIGTREPHIYGSTTLIQLEDQLTQKAKQLEIALTCFQSNIEGEIITKIQQAKSNNIDVIIINPGAYTHTSIGIRDAFLSVQIPFIEIHISNVYARENFRHHSYLSDIASGILVGHGLFGYELALYRAQNIISSR</sequence>
<dbReference type="HAMAP" id="MF_00169">
    <property type="entry name" value="AroQ"/>
    <property type="match status" value="1"/>
</dbReference>
<dbReference type="Gene3D" id="3.40.50.9100">
    <property type="entry name" value="Dehydroquinase, class II"/>
    <property type="match status" value="1"/>
</dbReference>
<dbReference type="PIRSF" id="PIRSF001399">
    <property type="entry name" value="DHquinase_II"/>
    <property type="match status" value="1"/>
</dbReference>
<evidence type="ECO:0000256" key="1">
    <source>
        <dbReference type="ARBA" id="ARBA00001864"/>
    </source>
</evidence>
<dbReference type="SUPFAM" id="SSF52304">
    <property type="entry name" value="Type II 3-dehydroquinate dehydratase"/>
    <property type="match status" value="1"/>
</dbReference>
<dbReference type="PANTHER" id="PTHR21272:SF3">
    <property type="entry name" value="CATABOLIC 3-DEHYDROQUINASE"/>
    <property type="match status" value="1"/>
</dbReference>
<dbReference type="RefSeq" id="WP_077925110.1">
    <property type="nucleotide sequence ID" value="NZ_BAABKE010000003.1"/>
</dbReference>
<evidence type="ECO:0000256" key="7">
    <source>
        <dbReference type="HAMAP-Rule" id="MF_00169"/>
    </source>
</evidence>
<evidence type="ECO:0000256" key="3">
    <source>
        <dbReference type="ARBA" id="ARBA00011037"/>
    </source>
</evidence>
<evidence type="ECO:0000256" key="2">
    <source>
        <dbReference type="ARBA" id="ARBA00004902"/>
    </source>
</evidence>
<dbReference type="NCBIfam" id="NF003804">
    <property type="entry name" value="PRK05395.1-1"/>
    <property type="match status" value="1"/>
</dbReference>
<feature type="binding site" evidence="7">
    <location>
        <begin position="107"/>
        <end position="108"/>
    </location>
    <ligand>
        <name>substrate</name>
    </ligand>
</feature>
<evidence type="ECO:0000313" key="9">
    <source>
        <dbReference type="Proteomes" id="UP001500631"/>
    </source>
</evidence>
<evidence type="ECO:0000313" key="8">
    <source>
        <dbReference type="EMBL" id="GAA5098375.1"/>
    </source>
</evidence>
<dbReference type="Pfam" id="PF01220">
    <property type="entry name" value="DHquinase_II"/>
    <property type="match status" value="1"/>
</dbReference>
<comment type="catalytic activity">
    <reaction evidence="1 7">
        <text>3-dehydroquinate = 3-dehydroshikimate + H2O</text>
        <dbReference type="Rhea" id="RHEA:21096"/>
        <dbReference type="ChEBI" id="CHEBI:15377"/>
        <dbReference type="ChEBI" id="CHEBI:16630"/>
        <dbReference type="ChEBI" id="CHEBI:32364"/>
        <dbReference type="EC" id="4.2.1.10"/>
    </reaction>
</comment>
<dbReference type="CDD" id="cd00466">
    <property type="entry name" value="DHQase_II"/>
    <property type="match status" value="1"/>
</dbReference>
<dbReference type="EC" id="4.2.1.10" evidence="5 7"/>
<dbReference type="NCBIfam" id="NF003805">
    <property type="entry name" value="PRK05395.1-2"/>
    <property type="match status" value="1"/>
</dbReference>
<comment type="pathway">
    <text evidence="2 7">Metabolic intermediate biosynthesis; chorismate biosynthesis; chorismate from D-erythrose 4-phosphate and phosphoenolpyruvate: step 3/7.</text>
</comment>
<reference evidence="9" key="1">
    <citation type="journal article" date="2019" name="Int. J. Syst. Evol. Microbiol.">
        <title>The Global Catalogue of Microorganisms (GCM) 10K type strain sequencing project: providing services to taxonomists for standard genome sequencing and annotation.</title>
        <authorList>
            <consortium name="The Broad Institute Genomics Platform"/>
            <consortium name="The Broad Institute Genome Sequencing Center for Infectious Disease"/>
            <person name="Wu L."/>
            <person name="Ma J."/>
        </authorList>
    </citation>
    <scope>NUCLEOTIDE SEQUENCE [LARGE SCALE GENOMIC DNA]</scope>
    <source>
        <strain evidence="9">JCM 18424</strain>
    </source>
</reference>
<keyword evidence="9" id="KW-1185">Reference proteome</keyword>
<comment type="caution">
    <text evidence="8">The sequence shown here is derived from an EMBL/GenBank/DDBJ whole genome shotgun (WGS) entry which is preliminary data.</text>
</comment>
<dbReference type="Proteomes" id="UP001500631">
    <property type="component" value="Unassembled WGS sequence"/>
</dbReference>
<evidence type="ECO:0000256" key="4">
    <source>
        <dbReference type="ARBA" id="ARBA00011193"/>
    </source>
</evidence>
<comment type="subunit">
    <text evidence="4 7">Homododecamer.</text>
</comment>
<protein>
    <recommendedName>
        <fullName evidence="5 7">3-dehydroquinate dehydratase</fullName>
        <shortName evidence="7">3-dehydroquinase</shortName>
        <ecNumber evidence="5 7">4.2.1.10</ecNumber>
    </recommendedName>
    <alternativeName>
        <fullName evidence="7">Type II DHQase</fullName>
    </alternativeName>
</protein>
<dbReference type="PANTHER" id="PTHR21272">
    <property type="entry name" value="CATABOLIC 3-DEHYDROQUINASE"/>
    <property type="match status" value="1"/>
</dbReference>
<feature type="binding site" evidence="7">
    <location>
        <position position="93"/>
    </location>
    <ligand>
        <name>substrate</name>
    </ligand>
</feature>
<proteinExistence type="inferred from homology"/>
<feature type="binding site" evidence="7">
    <location>
        <position position="117"/>
    </location>
    <ligand>
        <name>substrate</name>
    </ligand>
</feature>
<gene>
    <name evidence="7 8" type="primary">aroQ</name>
    <name evidence="8" type="ORF">GCM10023338_10790</name>
</gene>
<accession>A0ABP9ML50</accession>
<dbReference type="EMBL" id="BAABKE010000003">
    <property type="protein sequence ID" value="GAA5098375.1"/>
    <property type="molecule type" value="Genomic_DNA"/>
</dbReference>
<organism evidence="8 9">
    <name type="scientific">Wohlfahrtiimonas larvae</name>
    <dbReference type="NCBI Taxonomy" id="1157986"/>
    <lineage>
        <taxon>Bacteria</taxon>
        <taxon>Pseudomonadati</taxon>
        <taxon>Pseudomonadota</taxon>
        <taxon>Gammaproteobacteria</taxon>
        <taxon>Cardiobacteriales</taxon>
        <taxon>Ignatzschineriaceae</taxon>
        <taxon>Wohlfahrtiimonas</taxon>
    </lineage>
</organism>
<comment type="function">
    <text evidence="7">Catalyzes a trans-dehydration via an enolate intermediate.</text>
</comment>
<dbReference type="InterPro" id="IPR036441">
    <property type="entry name" value="DHquinase_II_sf"/>
</dbReference>
<feature type="active site" description="Proton acceptor" evidence="7">
    <location>
        <position position="28"/>
    </location>
</feature>
<feature type="site" description="Transition state stabilizer" evidence="7">
    <location>
        <position position="23"/>
    </location>
</feature>
<name>A0ABP9ML50_9GAMM</name>
<keyword evidence="7" id="KW-0057">Aromatic amino acid biosynthesis</keyword>
<evidence type="ECO:0000256" key="6">
    <source>
        <dbReference type="ARBA" id="ARBA00023239"/>
    </source>
</evidence>
<comment type="similarity">
    <text evidence="3 7">Belongs to the type-II 3-dehydroquinase family.</text>
</comment>
<feature type="binding site" evidence="7">
    <location>
        <position position="80"/>
    </location>
    <ligand>
        <name>substrate</name>
    </ligand>
</feature>
<keyword evidence="6 7" id="KW-0456">Lyase</keyword>
<dbReference type="NCBIfam" id="NF003807">
    <property type="entry name" value="PRK05395.1-4"/>
    <property type="match status" value="1"/>
</dbReference>
<dbReference type="NCBIfam" id="NF003806">
    <property type="entry name" value="PRK05395.1-3"/>
    <property type="match status" value="1"/>
</dbReference>
<dbReference type="NCBIfam" id="TIGR01088">
    <property type="entry name" value="aroQ"/>
    <property type="match status" value="1"/>
</dbReference>
<dbReference type="InterPro" id="IPR001874">
    <property type="entry name" value="DHquinase_II"/>
</dbReference>
<feature type="binding site" evidence="7">
    <location>
        <position position="86"/>
    </location>
    <ligand>
        <name>substrate</name>
    </ligand>
</feature>
<evidence type="ECO:0000256" key="5">
    <source>
        <dbReference type="ARBA" id="ARBA00012060"/>
    </source>
</evidence>
<keyword evidence="7" id="KW-0028">Amino-acid biosynthesis</keyword>
<feature type="active site" description="Proton donor" evidence="7">
    <location>
        <position position="106"/>
    </location>
</feature>